<keyword evidence="5" id="KW-0862">Zinc</keyword>
<evidence type="ECO:0000256" key="4">
    <source>
        <dbReference type="ARBA" id="ARBA00022771"/>
    </source>
</evidence>
<dbReference type="GO" id="GO:0008270">
    <property type="term" value="F:zinc ion binding"/>
    <property type="evidence" value="ECO:0007669"/>
    <property type="project" value="UniProtKB-KW"/>
</dbReference>
<dbReference type="AlphaFoldDB" id="A0A9J6ES33"/>
<reference evidence="15" key="2">
    <citation type="submission" date="2021-09" db="EMBL/GenBank/DDBJ databases">
        <authorList>
            <person name="Jia N."/>
            <person name="Wang J."/>
            <person name="Shi W."/>
            <person name="Du L."/>
            <person name="Sun Y."/>
            <person name="Zhan W."/>
            <person name="Jiang J."/>
            <person name="Wang Q."/>
            <person name="Zhang B."/>
            <person name="Ji P."/>
            <person name="Sakyi L.B."/>
            <person name="Cui X."/>
            <person name="Yuan T."/>
            <person name="Jiang B."/>
            <person name="Yang W."/>
            <person name="Lam T.T.-Y."/>
            <person name="Chang Q."/>
            <person name="Ding S."/>
            <person name="Wang X."/>
            <person name="Zhu J."/>
            <person name="Ruan X."/>
            <person name="Zhao L."/>
            <person name="Wei J."/>
            <person name="Que T."/>
            <person name="Du C."/>
            <person name="Cheng J."/>
            <person name="Dai P."/>
            <person name="Han X."/>
            <person name="Huang E."/>
            <person name="Gao Y."/>
            <person name="Liu J."/>
            <person name="Shao H."/>
            <person name="Ye R."/>
            <person name="Li L."/>
            <person name="Wei W."/>
            <person name="Wang X."/>
            <person name="Wang C."/>
            <person name="Huo Q."/>
            <person name="Li W."/>
            <person name="Guo W."/>
            <person name="Chen H."/>
            <person name="Chen S."/>
            <person name="Zhou L."/>
            <person name="Zhou L."/>
            <person name="Ni X."/>
            <person name="Tian J."/>
            <person name="Zhou Y."/>
            <person name="Sheng Y."/>
            <person name="Liu T."/>
            <person name="Pan Y."/>
            <person name="Xia L."/>
            <person name="Li J."/>
            <person name="Zhao F."/>
            <person name="Cao W."/>
        </authorList>
    </citation>
    <scope>NUCLEOTIDE SEQUENCE</scope>
    <source>
        <strain evidence="15">Rmic-2018</strain>
        <tissue evidence="15">Larvae</tissue>
    </source>
</reference>
<evidence type="ECO:0000256" key="5">
    <source>
        <dbReference type="ARBA" id="ARBA00022833"/>
    </source>
</evidence>
<evidence type="ECO:0000256" key="1">
    <source>
        <dbReference type="ARBA" id="ARBA00004642"/>
    </source>
</evidence>
<comment type="caution">
    <text evidence="15">The sequence shown here is derived from an EMBL/GenBank/DDBJ whole genome shotgun (WGS) entry which is preliminary data.</text>
</comment>
<dbReference type="Pfam" id="PF05485">
    <property type="entry name" value="THAP"/>
    <property type="match status" value="1"/>
</dbReference>
<feature type="domain" description="THAP-type" evidence="14">
    <location>
        <begin position="1"/>
        <end position="98"/>
    </location>
</feature>
<protein>
    <recommendedName>
        <fullName evidence="14">THAP-type domain-containing protein</fullName>
    </recommendedName>
</protein>
<comment type="subcellular location">
    <subcellularLocation>
        <location evidence="1">Nucleus</location>
        <location evidence="1">Nucleoplasm</location>
    </subcellularLocation>
</comment>
<evidence type="ECO:0000256" key="6">
    <source>
        <dbReference type="ARBA" id="ARBA00023015"/>
    </source>
</evidence>
<evidence type="ECO:0000256" key="8">
    <source>
        <dbReference type="ARBA" id="ARBA00023125"/>
    </source>
</evidence>
<evidence type="ECO:0000256" key="3">
    <source>
        <dbReference type="ARBA" id="ARBA00022723"/>
    </source>
</evidence>
<dbReference type="GO" id="GO:0043565">
    <property type="term" value="F:sequence-specific DNA binding"/>
    <property type="evidence" value="ECO:0007669"/>
    <property type="project" value="InterPro"/>
</dbReference>
<evidence type="ECO:0000256" key="2">
    <source>
        <dbReference type="ARBA" id="ARBA00006177"/>
    </source>
</evidence>
<keyword evidence="4 12" id="KW-0863">Zinc-finger</keyword>
<dbReference type="SUPFAM" id="SSF57716">
    <property type="entry name" value="Glucocorticoid receptor-like (DNA-binding domain)"/>
    <property type="match status" value="1"/>
</dbReference>
<dbReference type="PANTHER" id="PTHR46600">
    <property type="entry name" value="THAP DOMAIN-CONTAINING"/>
    <property type="match status" value="1"/>
</dbReference>
<reference evidence="15" key="1">
    <citation type="journal article" date="2020" name="Cell">
        <title>Large-Scale Comparative Analyses of Tick Genomes Elucidate Their Genetic Diversity and Vector Capacities.</title>
        <authorList>
            <consortium name="Tick Genome and Microbiome Consortium (TIGMIC)"/>
            <person name="Jia N."/>
            <person name="Wang J."/>
            <person name="Shi W."/>
            <person name="Du L."/>
            <person name="Sun Y."/>
            <person name="Zhan W."/>
            <person name="Jiang J.F."/>
            <person name="Wang Q."/>
            <person name="Zhang B."/>
            <person name="Ji P."/>
            <person name="Bell-Sakyi L."/>
            <person name="Cui X.M."/>
            <person name="Yuan T.T."/>
            <person name="Jiang B.G."/>
            <person name="Yang W.F."/>
            <person name="Lam T.T."/>
            <person name="Chang Q.C."/>
            <person name="Ding S.J."/>
            <person name="Wang X.J."/>
            <person name="Zhu J.G."/>
            <person name="Ruan X.D."/>
            <person name="Zhao L."/>
            <person name="Wei J.T."/>
            <person name="Ye R.Z."/>
            <person name="Que T.C."/>
            <person name="Du C.H."/>
            <person name="Zhou Y.H."/>
            <person name="Cheng J.X."/>
            <person name="Dai P.F."/>
            <person name="Guo W.B."/>
            <person name="Han X.H."/>
            <person name="Huang E.J."/>
            <person name="Li L.F."/>
            <person name="Wei W."/>
            <person name="Gao Y.C."/>
            <person name="Liu J.Z."/>
            <person name="Shao H.Z."/>
            <person name="Wang X."/>
            <person name="Wang C.C."/>
            <person name="Yang T.C."/>
            <person name="Huo Q.B."/>
            <person name="Li W."/>
            <person name="Chen H.Y."/>
            <person name="Chen S.E."/>
            <person name="Zhou L.G."/>
            <person name="Ni X.B."/>
            <person name="Tian J.H."/>
            <person name="Sheng Y."/>
            <person name="Liu T."/>
            <person name="Pan Y.S."/>
            <person name="Xia L.Y."/>
            <person name="Li J."/>
            <person name="Zhao F."/>
            <person name="Cao W.C."/>
        </authorList>
    </citation>
    <scope>NUCLEOTIDE SEQUENCE</scope>
    <source>
        <strain evidence="15">Rmic-2018</strain>
    </source>
</reference>
<dbReference type="InterPro" id="IPR038441">
    <property type="entry name" value="THAP_Znf_sf"/>
</dbReference>
<dbReference type="Proteomes" id="UP000821866">
    <property type="component" value="Chromosome 10"/>
</dbReference>
<evidence type="ECO:0000313" key="16">
    <source>
        <dbReference type="Proteomes" id="UP000821866"/>
    </source>
</evidence>
<dbReference type="SMART" id="SM00692">
    <property type="entry name" value="DM3"/>
    <property type="match status" value="1"/>
</dbReference>
<dbReference type="InterPro" id="IPR006612">
    <property type="entry name" value="THAP_Znf"/>
</dbReference>
<dbReference type="PANTHER" id="PTHR46600:SF1">
    <property type="entry name" value="THAP DOMAIN-CONTAINING PROTEIN 1"/>
    <property type="match status" value="1"/>
</dbReference>
<name>A0A9J6ES33_RHIMP</name>
<evidence type="ECO:0000256" key="7">
    <source>
        <dbReference type="ARBA" id="ARBA00023054"/>
    </source>
</evidence>
<keyword evidence="3" id="KW-0479">Metal-binding</keyword>
<keyword evidence="7" id="KW-0175">Coiled coil</keyword>
<sequence length="103" mass="11926">MAKERTDSHCFAPGCRTGYPNGPRASLFTAPKDDDLRKKWERNLQIKDKGFSISWTVCEHHFEPHFILRDYVHVINRNEVRFPRGKPSFTPDAEPTVLSGWPS</sequence>
<keyword evidence="11" id="KW-0131">Cell cycle</keyword>
<evidence type="ECO:0000313" key="15">
    <source>
        <dbReference type="EMBL" id="KAH8036909.1"/>
    </source>
</evidence>
<proteinExistence type="inferred from homology"/>
<comment type="similarity">
    <text evidence="2">Belongs to the THAP1 family.</text>
</comment>
<dbReference type="PROSITE" id="PS50950">
    <property type="entry name" value="ZF_THAP"/>
    <property type="match status" value="1"/>
</dbReference>
<evidence type="ECO:0000256" key="9">
    <source>
        <dbReference type="ARBA" id="ARBA00023163"/>
    </source>
</evidence>
<dbReference type="SMART" id="SM00980">
    <property type="entry name" value="THAP"/>
    <property type="match status" value="1"/>
</dbReference>
<organism evidence="15 16">
    <name type="scientific">Rhipicephalus microplus</name>
    <name type="common">Cattle tick</name>
    <name type="synonym">Boophilus microplus</name>
    <dbReference type="NCBI Taxonomy" id="6941"/>
    <lineage>
        <taxon>Eukaryota</taxon>
        <taxon>Metazoa</taxon>
        <taxon>Ecdysozoa</taxon>
        <taxon>Arthropoda</taxon>
        <taxon>Chelicerata</taxon>
        <taxon>Arachnida</taxon>
        <taxon>Acari</taxon>
        <taxon>Parasitiformes</taxon>
        <taxon>Ixodida</taxon>
        <taxon>Ixodoidea</taxon>
        <taxon>Ixodidae</taxon>
        <taxon>Rhipicephalinae</taxon>
        <taxon>Rhipicephalus</taxon>
        <taxon>Boophilus</taxon>
    </lineage>
</organism>
<dbReference type="EMBL" id="JABSTU010000002">
    <property type="protein sequence ID" value="KAH8036909.1"/>
    <property type="molecule type" value="Genomic_DNA"/>
</dbReference>
<keyword evidence="8 12" id="KW-0238">DNA-binding</keyword>
<keyword evidence="9" id="KW-0804">Transcription</keyword>
<dbReference type="Gene3D" id="6.20.210.20">
    <property type="entry name" value="THAP domain"/>
    <property type="match status" value="1"/>
</dbReference>
<dbReference type="GO" id="GO:0005654">
    <property type="term" value="C:nucleoplasm"/>
    <property type="evidence" value="ECO:0007669"/>
    <property type="project" value="UniProtKB-SubCell"/>
</dbReference>
<evidence type="ECO:0000256" key="10">
    <source>
        <dbReference type="ARBA" id="ARBA00023242"/>
    </source>
</evidence>
<evidence type="ECO:0000256" key="13">
    <source>
        <dbReference type="SAM" id="MobiDB-lite"/>
    </source>
</evidence>
<gene>
    <name evidence="15" type="ORF">HPB51_006970</name>
</gene>
<evidence type="ECO:0000256" key="12">
    <source>
        <dbReference type="PROSITE-ProRule" id="PRU00309"/>
    </source>
</evidence>
<evidence type="ECO:0000259" key="14">
    <source>
        <dbReference type="PROSITE" id="PS50950"/>
    </source>
</evidence>
<keyword evidence="16" id="KW-1185">Reference proteome</keyword>
<feature type="region of interest" description="Disordered" evidence="13">
    <location>
        <begin position="83"/>
        <end position="103"/>
    </location>
</feature>
<evidence type="ECO:0000256" key="11">
    <source>
        <dbReference type="ARBA" id="ARBA00023306"/>
    </source>
</evidence>
<keyword evidence="6" id="KW-0805">Transcription regulation</keyword>
<keyword evidence="10" id="KW-0539">Nucleus</keyword>
<accession>A0A9J6ES33</accession>
<dbReference type="InterPro" id="IPR026516">
    <property type="entry name" value="THAP1/10"/>
</dbReference>